<gene>
    <name evidence="2" type="ORF">KPL78_02540</name>
</gene>
<dbReference type="Proteomes" id="UP001196565">
    <property type="component" value="Unassembled WGS sequence"/>
</dbReference>
<dbReference type="InterPro" id="IPR025145">
    <property type="entry name" value="DUF4087"/>
</dbReference>
<evidence type="ECO:0000313" key="3">
    <source>
        <dbReference type="Proteomes" id="UP001196565"/>
    </source>
</evidence>
<keyword evidence="1" id="KW-0732">Signal</keyword>
<keyword evidence="3" id="KW-1185">Reference proteome</keyword>
<reference evidence="2 3" key="1">
    <citation type="submission" date="2021-07" db="EMBL/GenBank/DDBJ databases">
        <authorList>
            <person name="So Y."/>
        </authorList>
    </citation>
    <scope>NUCLEOTIDE SEQUENCE [LARGE SCALE GENOMIC DNA]</scope>
    <source>
        <strain evidence="2 3">HJA6</strain>
    </source>
</reference>
<comment type="caution">
    <text evidence="2">The sequence shown here is derived from an EMBL/GenBank/DDBJ whole genome shotgun (WGS) entry which is preliminary data.</text>
</comment>
<name>A0ABS7A317_9PROT</name>
<organism evidence="2 3">
    <name type="scientific">Roseomonas alba</name>
    <dbReference type="NCBI Taxonomy" id="2846776"/>
    <lineage>
        <taxon>Bacteria</taxon>
        <taxon>Pseudomonadati</taxon>
        <taxon>Pseudomonadota</taxon>
        <taxon>Alphaproteobacteria</taxon>
        <taxon>Acetobacterales</taxon>
        <taxon>Roseomonadaceae</taxon>
        <taxon>Roseomonas</taxon>
    </lineage>
</organism>
<proteinExistence type="predicted"/>
<accession>A0ABS7A317</accession>
<evidence type="ECO:0000256" key="1">
    <source>
        <dbReference type="SAM" id="SignalP"/>
    </source>
</evidence>
<feature type="signal peptide" evidence="1">
    <location>
        <begin position="1"/>
        <end position="19"/>
    </location>
</feature>
<protein>
    <submittedName>
        <fullName evidence="2">DUF4087 domain-containing protein</fullName>
    </submittedName>
</protein>
<sequence length="116" mass="12567">MRSVWLVLAIAVMSAFADAAERRCGWLRNPGPANWVLEDRDAPWDLRTQGRPFAPGMLPVTGMTDRDWVRPLGGPYGYGCACRTVDADPAARRVPRIRAATAHRALRGGPIVAAAG</sequence>
<feature type="chain" id="PRO_5045211904" evidence="1">
    <location>
        <begin position="20"/>
        <end position="116"/>
    </location>
</feature>
<dbReference type="Pfam" id="PF13316">
    <property type="entry name" value="DUF4087"/>
    <property type="match status" value="1"/>
</dbReference>
<evidence type="ECO:0000313" key="2">
    <source>
        <dbReference type="EMBL" id="MBW6396703.1"/>
    </source>
</evidence>
<dbReference type="EMBL" id="JAHYBZ010000001">
    <property type="protein sequence ID" value="MBW6396703.1"/>
    <property type="molecule type" value="Genomic_DNA"/>
</dbReference>
<dbReference type="RefSeq" id="WP_219761171.1">
    <property type="nucleotide sequence ID" value="NZ_JAHYBZ010000001.1"/>
</dbReference>